<dbReference type="OrthoDB" id="9982706at2"/>
<name>V9H9L8_9NEIS</name>
<comment type="caution">
    <text evidence="1">The sequence shown here is derived from an EMBL/GenBank/DDBJ whole genome shotgun (WGS) entry which is preliminary data.</text>
</comment>
<evidence type="ECO:0000313" key="2">
    <source>
        <dbReference type="Proteomes" id="UP000017813"/>
    </source>
</evidence>
<organism evidence="1 2">
    <name type="scientific">Simonsiella muelleri ATCC 29453</name>
    <dbReference type="NCBI Taxonomy" id="641147"/>
    <lineage>
        <taxon>Bacteria</taxon>
        <taxon>Pseudomonadati</taxon>
        <taxon>Pseudomonadota</taxon>
        <taxon>Betaproteobacteria</taxon>
        <taxon>Neisseriales</taxon>
        <taxon>Neisseriaceae</taxon>
        <taxon>Simonsiella</taxon>
    </lineage>
</organism>
<gene>
    <name evidence="1" type="ORF">HMPREF9021_00257</name>
</gene>
<dbReference type="STRING" id="641147.HMPREF9021_00257"/>
<reference evidence="1 2" key="2">
    <citation type="submission" date="2011-10" db="EMBL/GenBank/DDBJ databases">
        <title>The Genome Sequence of Simonsiella muelleri ATCC 29453.</title>
        <authorList>
            <consortium name="The Broad Institute Genome Sequencing Platform"/>
            <consortium name="The Broad Institute Genome Sequencing Center for Infectious Disease"/>
            <person name="Earl A."/>
            <person name="Ward D."/>
            <person name="Feldgarden M."/>
            <person name="Gevers D."/>
            <person name="Izard J."/>
            <person name="Baranova O.V."/>
            <person name="Blanton J.M."/>
            <person name="Tanner A.C."/>
            <person name="Dewhirst F."/>
            <person name="Young S.K."/>
            <person name="Zeng Q."/>
            <person name="Gargeya S."/>
            <person name="Fitzgerald M."/>
            <person name="Haas B."/>
            <person name="Abouelleil A."/>
            <person name="Alvarado L."/>
            <person name="Arachchi H.M."/>
            <person name="Berlin A."/>
            <person name="Brown A."/>
            <person name="Chapman S.B."/>
            <person name="Chen Z."/>
            <person name="Dunbar C."/>
            <person name="Freedman E."/>
            <person name="Gearin G."/>
            <person name="Goldberg J."/>
            <person name="Griggs A."/>
            <person name="Gujja S."/>
            <person name="Heiman D."/>
            <person name="Howarth C."/>
            <person name="Larson L."/>
            <person name="Lui A."/>
            <person name="MacDonald P.J.P."/>
            <person name="Montmayeur A."/>
            <person name="Murphy C."/>
            <person name="Neiman D."/>
            <person name="Pearson M."/>
            <person name="Priest M."/>
            <person name="Roberts A."/>
            <person name="Saif S."/>
            <person name="Shea T."/>
            <person name="Shenoy N."/>
            <person name="Sisk P."/>
            <person name="Stolte C."/>
            <person name="Sykes S."/>
            <person name="Wortman J."/>
            <person name="Nusbaum C."/>
            <person name="Birren B."/>
        </authorList>
    </citation>
    <scope>NUCLEOTIDE SEQUENCE [LARGE SCALE GENOMIC DNA]</scope>
    <source>
        <strain evidence="1 2">ATCC 29453</strain>
    </source>
</reference>
<reference evidence="1 2" key="1">
    <citation type="submission" date="2010-03" db="EMBL/GenBank/DDBJ databases">
        <authorList>
            <consortium name="The Broad Institute Genome Sequencing Platform"/>
            <person name="Ward D."/>
            <person name="Earl A."/>
            <person name="Feldgarden M."/>
            <person name="Gevers D."/>
            <person name="Young S."/>
            <person name="Zeng Q."/>
            <person name="Koehrsen M."/>
            <person name="Alvarado L."/>
            <person name="Berlin A.M."/>
            <person name="Borenstein D."/>
            <person name="Chapman S.B."/>
            <person name="Chen Z."/>
            <person name="Engels R."/>
            <person name="Freedman E."/>
            <person name="Gellesch M."/>
            <person name="Goldberg J."/>
            <person name="Griggs A."/>
            <person name="Gujja S."/>
            <person name="Heilman E.R."/>
            <person name="Heiman D.I."/>
            <person name="Hepburn T.A."/>
            <person name="Howarth C."/>
            <person name="Jen D."/>
            <person name="Larson L."/>
            <person name="Mehta T."/>
            <person name="Park D."/>
            <person name="Pearson M."/>
            <person name="Richards J."/>
            <person name="Roberts A."/>
            <person name="Saif S."/>
            <person name="Shea T.D."/>
            <person name="Shenoy N."/>
            <person name="Sisk P."/>
            <person name="Stolte C."/>
            <person name="Sykes S.N."/>
            <person name="Walk T."/>
            <person name="White J."/>
            <person name="Yandava C."/>
            <person name="Izard J."/>
            <person name="Baranova O.V."/>
            <person name="Blanton J.M."/>
            <person name="Tanner A.C."/>
            <person name="Dewhirst F."/>
            <person name="Haas B."/>
            <person name="Nusbaum C."/>
            <person name="Birren B."/>
        </authorList>
    </citation>
    <scope>NUCLEOTIDE SEQUENCE [LARGE SCALE GENOMIC DNA]</scope>
    <source>
        <strain evidence="1 2">ATCC 29453</strain>
    </source>
</reference>
<dbReference type="PROSITE" id="PS51257">
    <property type="entry name" value="PROKAR_LIPOPROTEIN"/>
    <property type="match status" value="1"/>
</dbReference>
<protein>
    <recommendedName>
        <fullName evidence="3">Lipoprotein</fullName>
    </recommendedName>
</protein>
<keyword evidence="2" id="KW-1185">Reference proteome</keyword>
<sequence>MNKKMVVCLTFVLSACVVQPPSVSSNVIESSSAGSLISINTEYCGAACTDLALKKAKEVCPKGFVIKNQVGGVTGNSQVAYMKDVNMVVRCEN</sequence>
<proteinExistence type="predicted"/>
<evidence type="ECO:0008006" key="3">
    <source>
        <dbReference type="Google" id="ProtNLM"/>
    </source>
</evidence>
<dbReference type="HOGENOM" id="CLU_2397987_0_0_4"/>
<dbReference type="AlphaFoldDB" id="V9H9L8"/>
<dbReference type="EMBL" id="ADCY02000006">
    <property type="protein sequence ID" value="EFG31857.2"/>
    <property type="molecule type" value="Genomic_DNA"/>
</dbReference>
<accession>V9H9L8</accession>
<dbReference type="Proteomes" id="UP000017813">
    <property type="component" value="Unassembled WGS sequence"/>
</dbReference>
<dbReference type="RefSeq" id="WP_002641173.1">
    <property type="nucleotide sequence ID" value="NZ_CP019448.1"/>
</dbReference>
<evidence type="ECO:0000313" key="1">
    <source>
        <dbReference type="EMBL" id="EFG31857.2"/>
    </source>
</evidence>
<dbReference type="KEGG" id="smur:BWP33_01300"/>